<dbReference type="OrthoDB" id="10030037at2759"/>
<evidence type="ECO:0000256" key="4">
    <source>
        <dbReference type="SAM" id="Coils"/>
    </source>
</evidence>
<evidence type="ECO:0000256" key="2">
    <source>
        <dbReference type="ARBA" id="ARBA00022490"/>
    </source>
</evidence>
<evidence type="ECO:0000256" key="1">
    <source>
        <dbReference type="ARBA" id="ARBA00004496"/>
    </source>
</evidence>
<dbReference type="AlphaFoldDB" id="A0A9P1J297"/>
<accession>A0A9P1J297</accession>
<feature type="compositionally biased region" description="Low complexity" evidence="5">
    <location>
        <begin position="102"/>
        <end position="118"/>
    </location>
</feature>
<gene>
    <name evidence="6" type="ORF">CAMP_LOCUS17967</name>
</gene>
<sequence length="611" mass="70071">MQNLALLADVALNESSYRKNLELSKKKMDYSNCPDLQILADAAVKKIEKALTTTTIPRTKKITLPVIMLDEEKTFYHYYYCRSGVGEIARMQTLKNPLSIFRARSTSRNSNGNRSQSQSRKKPAESQKPTQTQKLFVKRDKQASECLAETKIEKKSVCREKTHKSIVIPAPRIYICEKIEKTVQIPKMSQPQKPTPLKKTQEMIEEIFAPLRETIEQGINEMRHNSSSPEKVKSLNHTPSTRLEQWKAQLIGNGSTGQILPRSRDLSAPAPVQRLRMKPQQTQLRVPPASRQLHSTQSATNALSMDHRTLREVPMRNHCGTWQPNHTQSYNADRPPVDFVTSPRLSHQEVICKPIAFRPKPAELINHNDSNKKSFRRVDATIRSDDINGSISDLLLMYHNKDREMNSSMRSSASLYSSSYRCSFPNDNHHLNNQNKTVMNTLSSSSSGIHVTPSPSDSGIIDYENLIRDKEQELQEIRNVMEQNEDIIIKVYQDKERAWKTELEGLKCRVLAAEKGEKALREQLSNCQRQNSAMNQCMRSLQEEKTKLMAKCIQLDKEIEFLRQISIKPCANCNAVQNNEQQKDLRQEVMDLRREVALLKQVVDDEIHLKN</sequence>
<evidence type="ECO:0000313" key="6">
    <source>
        <dbReference type="EMBL" id="CAI5455330.1"/>
    </source>
</evidence>
<dbReference type="Proteomes" id="UP001152747">
    <property type="component" value="Unassembled WGS sequence"/>
</dbReference>
<dbReference type="GO" id="GO:0005737">
    <property type="term" value="C:cytoplasm"/>
    <property type="evidence" value="ECO:0007669"/>
    <property type="project" value="UniProtKB-SubCell"/>
</dbReference>
<dbReference type="PANTHER" id="PTHR19354">
    <property type="entry name" value="ZIPPER PUTATIVE TUMOR SUPPRESSOR 2 HOMOLOG-LIKE PROTEIN-RELATED"/>
    <property type="match status" value="1"/>
</dbReference>
<reference evidence="6" key="1">
    <citation type="submission" date="2022-11" db="EMBL/GenBank/DDBJ databases">
        <authorList>
            <person name="Kikuchi T."/>
        </authorList>
    </citation>
    <scope>NUCLEOTIDE SEQUENCE</scope>
    <source>
        <strain evidence="6">PS1010</strain>
    </source>
</reference>
<comment type="subcellular location">
    <subcellularLocation>
        <location evidence="1">Cytoplasm</location>
    </subcellularLocation>
</comment>
<dbReference type="EMBL" id="CANHGI010000006">
    <property type="protein sequence ID" value="CAI5455330.1"/>
    <property type="molecule type" value="Genomic_DNA"/>
</dbReference>
<keyword evidence="7" id="KW-1185">Reference proteome</keyword>
<evidence type="ECO:0000313" key="7">
    <source>
        <dbReference type="Proteomes" id="UP001152747"/>
    </source>
</evidence>
<organism evidence="6 7">
    <name type="scientific">Caenorhabditis angaria</name>
    <dbReference type="NCBI Taxonomy" id="860376"/>
    <lineage>
        <taxon>Eukaryota</taxon>
        <taxon>Metazoa</taxon>
        <taxon>Ecdysozoa</taxon>
        <taxon>Nematoda</taxon>
        <taxon>Chromadorea</taxon>
        <taxon>Rhabditida</taxon>
        <taxon>Rhabditina</taxon>
        <taxon>Rhabditomorpha</taxon>
        <taxon>Rhabditoidea</taxon>
        <taxon>Rhabditidae</taxon>
        <taxon>Peloderinae</taxon>
        <taxon>Caenorhabditis</taxon>
    </lineage>
</organism>
<protein>
    <submittedName>
        <fullName evidence="6">Uncharacterized protein</fullName>
    </submittedName>
</protein>
<name>A0A9P1J297_9PELO</name>
<proteinExistence type="predicted"/>
<feature type="coiled-coil region" evidence="4">
    <location>
        <begin position="524"/>
        <end position="602"/>
    </location>
</feature>
<keyword evidence="3 4" id="KW-0175">Coiled coil</keyword>
<evidence type="ECO:0000256" key="3">
    <source>
        <dbReference type="ARBA" id="ARBA00023054"/>
    </source>
</evidence>
<evidence type="ECO:0000256" key="5">
    <source>
        <dbReference type="SAM" id="MobiDB-lite"/>
    </source>
</evidence>
<dbReference type="PANTHER" id="PTHR19354:SF2">
    <property type="entry name" value="LEUCINE-RICH REPEAT-CONTAINING PROTEIN DDB_G0290503"/>
    <property type="match status" value="1"/>
</dbReference>
<feature type="region of interest" description="Disordered" evidence="5">
    <location>
        <begin position="102"/>
        <end position="138"/>
    </location>
</feature>
<keyword evidence="2" id="KW-0963">Cytoplasm</keyword>
<dbReference type="InterPro" id="IPR045329">
    <property type="entry name" value="LZTS"/>
</dbReference>
<feature type="coiled-coil region" evidence="4">
    <location>
        <begin position="460"/>
        <end position="487"/>
    </location>
</feature>
<comment type="caution">
    <text evidence="6">The sequence shown here is derived from an EMBL/GenBank/DDBJ whole genome shotgun (WGS) entry which is preliminary data.</text>
</comment>